<evidence type="ECO:0000313" key="2">
    <source>
        <dbReference type="EMBL" id="WDD97403.1"/>
    </source>
</evidence>
<accession>A0AAF0C1X5</accession>
<dbReference type="EMBL" id="CP059735">
    <property type="protein sequence ID" value="WDD97403.1"/>
    <property type="molecule type" value="Genomic_DNA"/>
</dbReference>
<keyword evidence="1" id="KW-0812">Transmembrane</keyword>
<keyword evidence="3" id="KW-1185">Reference proteome</keyword>
<reference evidence="2 3" key="2">
    <citation type="journal article" date="2022" name="Mar. Drugs">
        <title>Bioassay-Guided Fractionation Leads to the Detection of Cholic Acid Generated by the Rare Thalassomonas sp.</title>
        <authorList>
            <person name="Pheiffer F."/>
            <person name="Schneider Y.K."/>
            <person name="Hansen E.H."/>
            <person name="Andersen J.H."/>
            <person name="Isaksson J."/>
            <person name="Busche T."/>
            <person name="R C."/>
            <person name="Kalinowski J."/>
            <person name="Zyl L.V."/>
            <person name="Trindade M."/>
        </authorList>
    </citation>
    <scope>NUCLEOTIDE SEQUENCE [LARGE SCALE GENOMIC DNA]</scope>
    <source>
        <strain evidence="2 3">A5K-106</strain>
    </source>
</reference>
<proteinExistence type="predicted"/>
<dbReference type="Proteomes" id="UP000032568">
    <property type="component" value="Chromosome"/>
</dbReference>
<evidence type="ECO:0000256" key="1">
    <source>
        <dbReference type="SAM" id="Phobius"/>
    </source>
</evidence>
<dbReference type="RefSeq" id="WP_044834005.1">
    <property type="nucleotide sequence ID" value="NZ_CP059735.1"/>
</dbReference>
<protein>
    <submittedName>
        <fullName evidence="2">Uncharacterized protein</fullName>
    </submittedName>
</protein>
<reference evidence="2 3" key="1">
    <citation type="journal article" date="2015" name="Genome Announc.">
        <title>Draft Genome Sequences of Marine Isolates of Thalassomonas viridans and Thalassomonas actiniarum.</title>
        <authorList>
            <person name="Olonade I."/>
            <person name="van Zyl L.J."/>
            <person name="Trindade M."/>
        </authorList>
    </citation>
    <scope>NUCLEOTIDE SEQUENCE [LARGE SCALE GENOMIC DNA]</scope>
    <source>
        <strain evidence="2 3">A5K-106</strain>
    </source>
</reference>
<feature type="transmembrane region" description="Helical" evidence="1">
    <location>
        <begin position="100"/>
        <end position="123"/>
    </location>
</feature>
<sequence>MNNATLTLGIILCCTIISWILFILFGQLTVKKLIKNPETKHELGMELVSGRDIINVAQSLALPIALIRKFKRTQMSFFYSDADLLIKHTSKFDRILAKMFYWTFTITGILIVTWVCLVTTGLLE</sequence>
<evidence type="ECO:0000313" key="3">
    <source>
        <dbReference type="Proteomes" id="UP000032568"/>
    </source>
</evidence>
<keyword evidence="1" id="KW-0472">Membrane</keyword>
<gene>
    <name evidence="2" type="ORF">SG35_019045</name>
</gene>
<organism evidence="2 3">
    <name type="scientific">Thalassomonas actiniarum</name>
    <dbReference type="NCBI Taxonomy" id="485447"/>
    <lineage>
        <taxon>Bacteria</taxon>
        <taxon>Pseudomonadati</taxon>
        <taxon>Pseudomonadota</taxon>
        <taxon>Gammaproteobacteria</taxon>
        <taxon>Alteromonadales</taxon>
        <taxon>Colwelliaceae</taxon>
        <taxon>Thalassomonas</taxon>
    </lineage>
</organism>
<dbReference type="KEGG" id="tact:SG35_019045"/>
<name>A0AAF0C1X5_9GAMM</name>
<dbReference type="AlphaFoldDB" id="A0AAF0C1X5"/>
<keyword evidence="1" id="KW-1133">Transmembrane helix</keyword>
<feature type="transmembrane region" description="Helical" evidence="1">
    <location>
        <begin position="6"/>
        <end position="25"/>
    </location>
</feature>